<name>A0A6J4VR94_9BACT</name>
<sequence>GVVMVARVPARRIRPEGTLAGRCDARMVSRRAVSLELPRNRV</sequence>
<proteinExistence type="predicted"/>
<reference evidence="1" key="1">
    <citation type="submission" date="2020-02" db="EMBL/GenBank/DDBJ databases">
        <authorList>
            <person name="Meier V. D."/>
        </authorList>
    </citation>
    <scope>NUCLEOTIDE SEQUENCE</scope>
    <source>
        <strain evidence="1">AVDCRST_MAG18</strain>
    </source>
</reference>
<accession>A0A6J4VR94</accession>
<feature type="non-terminal residue" evidence="1">
    <location>
        <position position="42"/>
    </location>
</feature>
<dbReference type="AlphaFoldDB" id="A0A6J4VR94"/>
<feature type="non-terminal residue" evidence="1">
    <location>
        <position position="1"/>
    </location>
</feature>
<protein>
    <submittedName>
        <fullName evidence="1">Uncharacterized protein</fullName>
    </submittedName>
</protein>
<gene>
    <name evidence="1" type="ORF">AVDCRST_MAG18-3455</name>
</gene>
<organism evidence="1">
    <name type="scientific">uncultured Thermomicrobiales bacterium</name>
    <dbReference type="NCBI Taxonomy" id="1645740"/>
    <lineage>
        <taxon>Bacteria</taxon>
        <taxon>Pseudomonadati</taxon>
        <taxon>Thermomicrobiota</taxon>
        <taxon>Thermomicrobia</taxon>
        <taxon>Thermomicrobiales</taxon>
        <taxon>environmental samples</taxon>
    </lineage>
</organism>
<dbReference type="EMBL" id="CADCWN010000264">
    <property type="protein sequence ID" value="CAA9583274.1"/>
    <property type="molecule type" value="Genomic_DNA"/>
</dbReference>
<evidence type="ECO:0000313" key="1">
    <source>
        <dbReference type="EMBL" id="CAA9583274.1"/>
    </source>
</evidence>